<evidence type="ECO:0000256" key="3">
    <source>
        <dbReference type="ARBA" id="ARBA00022448"/>
    </source>
</evidence>
<reference evidence="10" key="2">
    <citation type="journal article" date="2014" name="ISME J.">
        <title>Microbial stratification in low pH oxic and suboxic macroscopic growths along an acid mine drainage.</title>
        <authorList>
            <person name="Mendez-Garcia C."/>
            <person name="Mesa V."/>
            <person name="Sprenger R.R."/>
            <person name="Richter M."/>
            <person name="Diez M.S."/>
            <person name="Solano J."/>
            <person name="Bargiela R."/>
            <person name="Golyshina O.V."/>
            <person name="Manteca A."/>
            <person name="Ramos J.L."/>
            <person name="Gallego J.R."/>
            <person name="Llorente I."/>
            <person name="Martins Dos Santos V.A."/>
            <person name="Jensen O.N."/>
            <person name="Pelaez A.I."/>
            <person name="Sanchez J."/>
            <person name="Ferrer M."/>
        </authorList>
    </citation>
    <scope>NUCLEOTIDE SEQUENCE</scope>
</reference>
<evidence type="ECO:0000256" key="7">
    <source>
        <dbReference type="ARBA" id="ARBA00023136"/>
    </source>
</evidence>
<evidence type="ECO:0000256" key="5">
    <source>
        <dbReference type="ARBA" id="ARBA00022692"/>
    </source>
</evidence>
<dbReference type="Gene3D" id="1.20.1720.10">
    <property type="entry name" value="Multidrug resistance protein D"/>
    <property type="match status" value="1"/>
</dbReference>
<comment type="similarity">
    <text evidence="2">Belongs to the major facilitator superfamily. EmrB family.</text>
</comment>
<feature type="transmembrane region" description="Helical" evidence="8">
    <location>
        <begin position="110"/>
        <end position="132"/>
    </location>
</feature>
<feature type="transmembrane region" description="Helical" evidence="8">
    <location>
        <begin position="54"/>
        <end position="73"/>
    </location>
</feature>
<feature type="transmembrane region" description="Helical" evidence="8">
    <location>
        <begin position="476"/>
        <end position="500"/>
    </location>
</feature>
<dbReference type="InterPro" id="IPR004638">
    <property type="entry name" value="EmrB-like"/>
</dbReference>
<name>T1CY22_9ZZZZ</name>
<evidence type="ECO:0000256" key="4">
    <source>
        <dbReference type="ARBA" id="ARBA00022475"/>
    </source>
</evidence>
<comment type="caution">
    <text evidence="10">The sequence shown here is derived from an EMBL/GenBank/DDBJ whole genome shotgun (WGS) entry which is preliminary data.</text>
</comment>
<dbReference type="GO" id="GO:0005886">
    <property type="term" value="C:plasma membrane"/>
    <property type="evidence" value="ECO:0007669"/>
    <property type="project" value="UniProtKB-SubCell"/>
</dbReference>
<dbReference type="GO" id="GO:0022857">
    <property type="term" value="F:transmembrane transporter activity"/>
    <property type="evidence" value="ECO:0007669"/>
    <property type="project" value="InterPro"/>
</dbReference>
<keyword evidence="4" id="KW-1003">Cell membrane</keyword>
<dbReference type="CDD" id="cd17503">
    <property type="entry name" value="MFS_LmrB_MDR_like"/>
    <property type="match status" value="1"/>
</dbReference>
<keyword evidence="6 8" id="KW-1133">Transmembrane helix</keyword>
<dbReference type="PRINTS" id="PR01036">
    <property type="entry name" value="TCRTETB"/>
</dbReference>
<evidence type="ECO:0000256" key="6">
    <source>
        <dbReference type="ARBA" id="ARBA00022989"/>
    </source>
</evidence>
<protein>
    <submittedName>
        <fullName evidence="10">EmrB/QacA family drug resistance transporter</fullName>
    </submittedName>
</protein>
<dbReference type="InterPro" id="IPR020846">
    <property type="entry name" value="MFS_dom"/>
</dbReference>
<dbReference type="PANTHER" id="PTHR42718:SF9">
    <property type="entry name" value="MAJOR FACILITATOR SUPERFAMILY MULTIDRUG TRANSPORTER MFSC"/>
    <property type="match status" value="1"/>
</dbReference>
<dbReference type="Gene3D" id="1.20.1250.20">
    <property type="entry name" value="MFS general substrate transporter like domains"/>
    <property type="match status" value="1"/>
</dbReference>
<dbReference type="PROSITE" id="PS50850">
    <property type="entry name" value="MFS"/>
    <property type="match status" value="1"/>
</dbReference>
<accession>T1CY22</accession>
<feature type="transmembrane region" description="Helical" evidence="8">
    <location>
        <begin position="85"/>
        <end position="104"/>
    </location>
</feature>
<dbReference type="InterPro" id="IPR036259">
    <property type="entry name" value="MFS_trans_sf"/>
</dbReference>
<feature type="transmembrane region" description="Helical" evidence="8">
    <location>
        <begin position="17"/>
        <end position="42"/>
    </location>
</feature>
<evidence type="ECO:0000256" key="2">
    <source>
        <dbReference type="ARBA" id="ARBA00008537"/>
    </source>
</evidence>
<proteinExistence type="inferred from homology"/>
<evidence type="ECO:0000259" key="9">
    <source>
        <dbReference type="PROSITE" id="PS50850"/>
    </source>
</evidence>
<keyword evidence="3" id="KW-0813">Transport</keyword>
<evidence type="ECO:0000256" key="8">
    <source>
        <dbReference type="SAM" id="Phobius"/>
    </source>
</evidence>
<gene>
    <name evidence="10" type="ORF">B1B_02355</name>
</gene>
<dbReference type="EMBL" id="AUZY01001388">
    <property type="protein sequence ID" value="EQD75030.1"/>
    <property type="molecule type" value="Genomic_DNA"/>
</dbReference>
<keyword evidence="5 8" id="KW-0812">Transmembrane</keyword>
<keyword evidence="7 8" id="KW-0472">Membrane</keyword>
<dbReference type="Pfam" id="PF07690">
    <property type="entry name" value="MFS_1"/>
    <property type="match status" value="1"/>
</dbReference>
<dbReference type="InterPro" id="IPR011701">
    <property type="entry name" value="MFS"/>
</dbReference>
<comment type="subcellular location">
    <subcellularLocation>
        <location evidence="1">Cell membrane</location>
        <topology evidence="1">Multi-pass membrane protein</topology>
    </subcellularLocation>
</comment>
<feature type="transmembrane region" description="Helical" evidence="8">
    <location>
        <begin position="405"/>
        <end position="424"/>
    </location>
</feature>
<feature type="transmembrane region" description="Helical" evidence="8">
    <location>
        <begin position="339"/>
        <end position="358"/>
    </location>
</feature>
<feature type="domain" description="Major facilitator superfamily (MFS) profile" evidence="9">
    <location>
        <begin position="19"/>
        <end position="505"/>
    </location>
</feature>
<feature type="transmembrane region" description="Helical" evidence="8">
    <location>
        <begin position="364"/>
        <end position="393"/>
    </location>
</feature>
<sequence>MTPTEQTGATPAGGSRFLVTVAVMMATVMQVIDTTIVNVALPKMQGQLGATTDQITWVLTSYLVSSAILMPLTGFLTDRIGQKRYLLGSILGFVVASGLCGMATSLSEIVIFRLLQGVFGAALSPLSQSILVQTYPAQSRGKAMAIWGIGVMAGPILGPTVGGYLTQVLSWRWDFYVNLPIGIICFLLTMAVVPDTTRRSRRMDWIGLTTLALAIGALQIVLDRGNTDDWFASNTIRLLTALSGIGLITYLWHSLSHRGQETIFNLKLFKDRNYANACFLITVMGLGMYGTLILQPELLEGLLNYPVLTTGLIMAPRGLASMAGMFLVGRLINRVDVRLLVLIGILLSALGTFALDWYDLRINFFWVLWPMLVQGVGLGMIFVPLAIIAYSTLPPLLSAEAAGMYNLLRTIGSSIGISIVSTLLTEETQVNWNTLGGHLTPMNPALSPFLARLGLLHPNNRFAALLSLNLERHATMLAFLDCFQFIGWTFILMIPLIFIVKKAKTGSGTSLAAAIGD</sequence>
<evidence type="ECO:0000313" key="10">
    <source>
        <dbReference type="EMBL" id="EQD75030.1"/>
    </source>
</evidence>
<feature type="transmembrane region" description="Helical" evidence="8">
    <location>
        <begin position="274"/>
        <end position="294"/>
    </location>
</feature>
<feature type="transmembrane region" description="Helical" evidence="8">
    <location>
        <begin position="205"/>
        <end position="222"/>
    </location>
</feature>
<dbReference type="PANTHER" id="PTHR42718">
    <property type="entry name" value="MAJOR FACILITATOR SUPERFAMILY MULTIDRUG TRANSPORTER MFSC"/>
    <property type="match status" value="1"/>
</dbReference>
<feature type="transmembrane region" description="Helical" evidence="8">
    <location>
        <begin position="144"/>
        <end position="169"/>
    </location>
</feature>
<feature type="transmembrane region" description="Helical" evidence="8">
    <location>
        <begin position="234"/>
        <end position="253"/>
    </location>
</feature>
<dbReference type="SUPFAM" id="SSF103473">
    <property type="entry name" value="MFS general substrate transporter"/>
    <property type="match status" value="1"/>
</dbReference>
<feature type="transmembrane region" description="Helical" evidence="8">
    <location>
        <begin position="314"/>
        <end position="332"/>
    </location>
</feature>
<dbReference type="AlphaFoldDB" id="T1CY22"/>
<feature type="transmembrane region" description="Helical" evidence="8">
    <location>
        <begin position="175"/>
        <end position="193"/>
    </location>
</feature>
<evidence type="ECO:0000256" key="1">
    <source>
        <dbReference type="ARBA" id="ARBA00004651"/>
    </source>
</evidence>
<organism evidence="10">
    <name type="scientific">mine drainage metagenome</name>
    <dbReference type="NCBI Taxonomy" id="410659"/>
    <lineage>
        <taxon>unclassified sequences</taxon>
        <taxon>metagenomes</taxon>
        <taxon>ecological metagenomes</taxon>
    </lineage>
</organism>
<reference evidence="10" key="1">
    <citation type="submission" date="2013-08" db="EMBL/GenBank/DDBJ databases">
        <authorList>
            <person name="Mendez C."/>
            <person name="Richter M."/>
            <person name="Ferrer M."/>
            <person name="Sanchez J."/>
        </authorList>
    </citation>
    <scope>NUCLEOTIDE SEQUENCE</scope>
</reference>
<dbReference type="NCBIfam" id="TIGR00711">
    <property type="entry name" value="efflux_EmrB"/>
    <property type="match status" value="1"/>
</dbReference>